<protein>
    <submittedName>
        <fullName evidence="2">Uncharacterized protein</fullName>
    </submittedName>
</protein>
<feature type="region of interest" description="Disordered" evidence="1">
    <location>
        <begin position="1"/>
        <end position="22"/>
    </location>
</feature>
<organism evidence="2 3">
    <name type="scientific">Streptomyces poonensis</name>
    <dbReference type="NCBI Taxonomy" id="68255"/>
    <lineage>
        <taxon>Bacteria</taxon>
        <taxon>Bacillati</taxon>
        <taxon>Actinomycetota</taxon>
        <taxon>Actinomycetes</taxon>
        <taxon>Kitasatosporales</taxon>
        <taxon>Streptomycetaceae</taxon>
        <taxon>Streptomyces</taxon>
    </lineage>
</organism>
<name>A0A918PBJ5_9ACTN</name>
<dbReference type="EMBL" id="BMVW01000002">
    <property type="protein sequence ID" value="GGY97091.1"/>
    <property type="molecule type" value="Genomic_DNA"/>
</dbReference>
<gene>
    <name evidence="2" type="ORF">GCM10010365_14400</name>
</gene>
<evidence type="ECO:0000256" key="1">
    <source>
        <dbReference type="SAM" id="MobiDB-lite"/>
    </source>
</evidence>
<dbReference type="AlphaFoldDB" id="A0A918PBJ5"/>
<dbReference type="RefSeq" id="WP_229858368.1">
    <property type="nucleotide sequence ID" value="NZ_BMVW01000002.1"/>
</dbReference>
<dbReference type="Proteomes" id="UP000622166">
    <property type="component" value="Unassembled WGS sequence"/>
</dbReference>
<evidence type="ECO:0000313" key="3">
    <source>
        <dbReference type="Proteomes" id="UP000622166"/>
    </source>
</evidence>
<comment type="caution">
    <text evidence="2">The sequence shown here is derived from an EMBL/GenBank/DDBJ whole genome shotgun (WGS) entry which is preliminary data.</text>
</comment>
<feature type="compositionally biased region" description="Low complexity" evidence="1">
    <location>
        <begin position="10"/>
        <end position="21"/>
    </location>
</feature>
<accession>A0A918PBJ5</accession>
<reference evidence="2" key="2">
    <citation type="submission" date="2020-09" db="EMBL/GenBank/DDBJ databases">
        <authorList>
            <person name="Sun Q."/>
            <person name="Ohkuma M."/>
        </authorList>
    </citation>
    <scope>NUCLEOTIDE SEQUENCE</scope>
    <source>
        <strain evidence="2">JCM 4815</strain>
    </source>
</reference>
<sequence length="47" mass="4704">MISTPDGSKTLTAGLTTGDGAIDPAQEFPKALDRLIRAVFSGGQAAG</sequence>
<proteinExistence type="predicted"/>
<evidence type="ECO:0000313" key="2">
    <source>
        <dbReference type="EMBL" id="GGY97091.1"/>
    </source>
</evidence>
<keyword evidence="3" id="KW-1185">Reference proteome</keyword>
<reference evidence="2" key="1">
    <citation type="journal article" date="2014" name="Int. J. Syst. Evol. Microbiol.">
        <title>Complete genome sequence of Corynebacterium casei LMG S-19264T (=DSM 44701T), isolated from a smear-ripened cheese.</title>
        <authorList>
            <consortium name="US DOE Joint Genome Institute (JGI-PGF)"/>
            <person name="Walter F."/>
            <person name="Albersmeier A."/>
            <person name="Kalinowski J."/>
            <person name="Ruckert C."/>
        </authorList>
    </citation>
    <scope>NUCLEOTIDE SEQUENCE</scope>
    <source>
        <strain evidence="2">JCM 4815</strain>
    </source>
</reference>